<feature type="domain" description="Cas12f1-like TNB" evidence="2">
    <location>
        <begin position="10"/>
        <end position="77"/>
    </location>
</feature>
<sequence length="109" mass="12690">MNRSILDILFYQITKFLEYKQQRNGKLFIKRDMARFSPPQWISHHYGNINHQPKLSQYCCPVCRYTEHRDVNTAKNILRLGLKSLGLGISLADYKRQSLSSSETPVSVS</sequence>
<evidence type="ECO:0000259" key="2">
    <source>
        <dbReference type="Pfam" id="PF07282"/>
    </source>
</evidence>
<evidence type="ECO:0000313" key="4">
    <source>
        <dbReference type="Proteomes" id="UP001595783"/>
    </source>
</evidence>
<protein>
    <submittedName>
        <fullName evidence="3">Zinc ribbon domain-containing protein</fullName>
    </submittedName>
</protein>
<evidence type="ECO:0000256" key="1">
    <source>
        <dbReference type="ARBA" id="ARBA00023125"/>
    </source>
</evidence>
<dbReference type="Pfam" id="PF07282">
    <property type="entry name" value="Cas12f1-like_TNB"/>
    <property type="match status" value="1"/>
</dbReference>
<proteinExistence type="predicted"/>
<dbReference type="InterPro" id="IPR010095">
    <property type="entry name" value="Cas12f1-like_TNB"/>
</dbReference>
<keyword evidence="1" id="KW-0238">DNA-binding</keyword>
<organism evidence="3 4">
    <name type="scientific">Helicobacter baculiformis</name>
    <dbReference type="NCBI Taxonomy" id="427351"/>
    <lineage>
        <taxon>Bacteria</taxon>
        <taxon>Pseudomonadati</taxon>
        <taxon>Campylobacterota</taxon>
        <taxon>Epsilonproteobacteria</taxon>
        <taxon>Campylobacterales</taxon>
        <taxon>Helicobacteraceae</taxon>
        <taxon>Helicobacter</taxon>
    </lineage>
</organism>
<evidence type="ECO:0000313" key="3">
    <source>
        <dbReference type="EMBL" id="MFC3847153.1"/>
    </source>
</evidence>
<name>A0ABV7ZH40_9HELI</name>
<dbReference type="EMBL" id="JBHRZO010000005">
    <property type="protein sequence ID" value="MFC3847153.1"/>
    <property type="molecule type" value="Genomic_DNA"/>
</dbReference>
<dbReference type="RefSeq" id="WP_104751691.1">
    <property type="nucleotide sequence ID" value="NZ_FZMF01000004.1"/>
</dbReference>
<gene>
    <name evidence="3" type="ORF">ACFOPX_01200</name>
</gene>
<reference evidence="4" key="1">
    <citation type="journal article" date="2019" name="Int. J. Syst. Evol. Microbiol.">
        <title>The Global Catalogue of Microorganisms (GCM) 10K type strain sequencing project: providing services to taxonomists for standard genome sequencing and annotation.</title>
        <authorList>
            <consortium name="The Broad Institute Genomics Platform"/>
            <consortium name="The Broad Institute Genome Sequencing Center for Infectious Disease"/>
            <person name="Wu L."/>
            <person name="Ma J."/>
        </authorList>
    </citation>
    <scope>NUCLEOTIDE SEQUENCE [LARGE SCALE GENOMIC DNA]</scope>
    <source>
        <strain evidence="4">CCUG 53816</strain>
    </source>
</reference>
<comment type="caution">
    <text evidence="3">The sequence shown here is derived from an EMBL/GenBank/DDBJ whole genome shotgun (WGS) entry which is preliminary data.</text>
</comment>
<dbReference type="Proteomes" id="UP001595783">
    <property type="component" value="Unassembled WGS sequence"/>
</dbReference>
<accession>A0ABV7ZH40</accession>
<keyword evidence="4" id="KW-1185">Reference proteome</keyword>